<evidence type="ECO:0000256" key="2">
    <source>
        <dbReference type="ARBA" id="ARBA00022679"/>
    </source>
</evidence>
<keyword evidence="2" id="KW-0808">Transferase</keyword>
<name>A0ABX8AW27_9HYPH</name>
<dbReference type="Pfam" id="PF04577">
    <property type="entry name" value="Glyco_transf_61"/>
    <property type="match status" value="1"/>
</dbReference>
<dbReference type="InterPro" id="IPR049625">
    <property type="entry name" value="Glyco_transf_61_cat"/>
</dbReference>
<evidence type="ECO:0000256" key="1">
    <source>
        <dbReference type="ARBA" id="ARBA00022676"/>
    </source>
</evidence>
<gene>
    <name evidence="5" type="ORF">KGB56_05650</name>
</gene>
<proteinExistence type="predicted"/>
<organism evidence="5 6">
    <name type="scientific">Pseudovibrio brasiliensis</name>
    <dbReference type="NCBI Taxonomy" id="1898042"/>
    <lineage>
        <taxon>Bacteria</taxon>
        <taxon>Pseudomonadati</taxon>
        <taxon>Pseudomonadota</taxon>
        <taxon>Alphaproteobacteria</taxon>
        <taxon>Hyphomicrobiales</taxon>
        <taxon>Stappiaceae</taxon>
        <taxon>Pseudovibrio</taxon>
    </lineage>
</organism>
<dbReference type="PANTHER" id="PTHR20961">
    <property type="entry name" value="GLYCOSYLTRANSFERASE"/>
    <property type="match status" value="1"/>
</dbReference>
<evidence type="ECO:0000259" key="4">
    <source>
        <dbReference type="Pfam" id="PF04577"/>
    </source>
</evidence>
<feature type="domain" description="Glycosyltransferase 61 catalytic" evidence="4">
    <location>
        <begin position="161"/>
        <end position="341"/>
    </location>
</feature>
<evidence type="ECO:0000313" key="6">
    <source>
        <dbReference type="Proteomes" id="UP000680706"/>
    </source>
</evidence>
<keyword evidence="6" id="KW-1185">Reference proteome</keyword>
<dbReference type="Proteomes" id="UP000680706">
    <property type="component" value="Chromosome"/>
</dbReference>
<evidence type="ECO:0000313" key="5">
    <source>
        <dbReference type="EMBL" id="QUS57951.1"/>
    </source>
</evidence>
<keyword evidence="3" id="KW-0325">Glycoprotein</keyword>
<dbReference type="EMBL" id="CP074126">
    <property type="protein sequence ID" value="QUS57951.1"/>
    <property type="molecule type" value="Genomic_DNA"/>
</dbReference>
<accession>A0ABX8AW27</accession>
<keyword evidence="1" id="KW-0328">Glycosyltransferase</keyword>
<reference evidence="5 6" key="1">
    <citation type="journal article" date="2021" name="Angew. Chem. Int. Ed. Engl.">
        <title>A novel family of nonribosomal peptides modulate collective behavior in Pseudovibrio bacteria isolated from marine sponges.</title>
        <authorList>
            <person name="Ioca L.P."/>
            <person name="Dai Y."/>
            <person name="Kunakom S."/>
            <person name="Diaz-Espinosa J."/>
            <person name="Krunic A."/>
            <person name="Crnkovic C.M."/>
            <person name="Orjala J."/>
            <person name="Sanchez L.M."/>
            <person name="Ferreira A.G."/>
            <person name="Berlinck R.G.S."/>
            <person name="Eustaquio A.S."/>
        </authorList>
    </citation>
    <scope>NUCLEOTIDE SEQUENCE [LARGE SCALE GENOMIC DNA]</scope>
    <source>
        <strain evidence="5 6">Ab134</strain>
    </source>
</reference>
<protein>
    <submittedName>
        <fullName evidence="5">Glycosyltransferase family 61 protein</fullName>
    </submittedName>
</protein>
<sequence>MGEVGMRKAPKWRSWMPTSRQLRFKLQSTLARTFPAIGYRYNYFPDNAAPGLSPHQHLLTMDERSSRDLPQQVQAFFTEHGALEQSRYPLAITPSGHTQLRLHKLTDTLVLGSTGATVLKSQHRQIEAAAPNTMRFARLKDRTIQSAAINMLGMATGYRHYYHFLCDVAFPLLFLLEHLEPRTFPLKILLREDLPEFQREFYEFLTQDTPLLTLEECRTNERIHCKTLYHCSPAMNCEFRAPASEQAASMVATHYLAAYGLDMHKAPTQKLYIARNDAKTRRILNETTLIEQLEARGFQSVVPGKLTHREQVKLFNSAKIIVGTHGAGLTNLLFAQAGGKLVEIFPADYIQSAYAWLSHIRGLEYAPVIGEMSGAHQHFTLSQTAIGQILHEVDALEFA</sequence>
<dbReference type="InterPro" id="IPR007657">
    <property type="entry name" value="Glycosyltransferase_61"/>
</dbReference>
<evidence type="ECO:0000256" key="3">
    <source>
        <dbReference type="ARBA" id="ARBA00023180"/>
    </source>
</evidence>